<protein>
    <submittedName>
        <fullName evidence="1">Unannotated protein</fullName>
    </submittedName>
</protein>
<organism evidence="1">
    <name type="scientific">freshwater metagenome</name>
    <dbReference type="NCBI Taxonomy" id="449393"/>
    <lineage>
        <taxon>unclassified sequences</taxon>
        <taxon>metagenomes</taxon>
        <taxon>ecological metagenomes</taxon>
    </lineage>
</organism>
<reference evidence="1" key="1">
    <citation type="submission" date="2020-05" db="EMBL/GenBank/DDBJ databases">
        <authorList>
            <person name="Chiriac C."/>
            <person name="Salcher M."/>
            <person name="Ghai R."/>
            <person name="Kavagutti S V."/>
        </authorList>
    </citation>
    <scope>NUCLEOTIDE SEQUENCE</scope>
</reference>
<dbReference type="AlphaFoldDB" id="A0A6J5ZZJ3"/>
<gene>
    <name evidence="1" type="ORF">UFOPK3522_01437</name>
</gene>
<evidence type="ECO:0000313" key="1">
    <source>
        <dbReference type="EMBL" id="CAB4346666.1"/>
    </source>
</evidence>
<proteinExistence type="predicted"/>
<name>A0A6J5ZZJ3_9ZZZZ</name>
<dbReference type="EMBL" id="CAESAO010000160">
    <property type="protein sequence ID" value="CAB4346666.1"/>
    <property type="molecule type" value="Genomic_DNA"/>
</dbReference>
<accession>A0A6J5ZZJ3</accession>
<sequence>MSDAAGINPDSGKPLLLVDVDGVISLFGFDPDALPEGDWLHVDGILHLCSARAAQHLPGLNDHFELVWCTGWEEKANDYLPQWLGLPAALPYLQFERNPGLARAHWKLQAIDDFAGHQRPLAWIDDALDEACRQWAAERTGPTLLVQTVPSEGLDENHAAELRAWAAAL</sequence>